<dbReference type="InterPro" id="IPR036291">
    <property type="entry name" value="NAD(P)-bd_dom_sf"/>
</dbReference>
<accession>A0A369I7P3</accession>
<sequence length="261" mass="27567">MAIANNMKRFRDKVCFVTGAGSGIGKATALSFGREGGKVVVTDINEAAAQAVAAELIADGAEAIALKVDISKRTDVENAVKTTVETFGRLDCAVNSAGIAGTISLPTHEYPEENWLQMMNINLTGTWYCVKAELTQMLIQGGGNIVNIASAAGLVGQPTNVPYAASKHGVVGITKTAAIEYATQNIRVNAICPTAIETPMLMEGRRKLAHNPEALEQAKSLQRMKRMGQPQEVADVALWLCSDESTFITGHAMAVDGGAFA</sequence>
<dbReference type="OrthoDB" id="9788235at2"/>
<evidence type="ECO:0000256" key="2">
    <source>
        <dbReference type="ARBA" id="ARBA00023002"/>
    </source>
</evidence>
<evidence type="ECO:0000313" key="3">
    <source>
        <dbReference type="EMBL" id="RDB05791.1"/>
    </source>
</evidence>
<dbReference type="PANTHER" id="PTHR24321:SF8">
    <property type="entry name" value="ESTRADIOL 17-BETA-DEHYDROGENASE 8-RELATED"/>
    <property type="match status" value="1"/>
</dbReference>
<name>A0A369I7P3_9BACT</name>
<dbReference type="Gene3D" id="3.40.50.720">
    <property type="entry name" value="NAD(P)-binding Rossmann-like Domain"/>
    <property type="match status" value="1"/>
</dbReference>
<comment type="similarity">
    <text evidence="1">Belongs to the short-chain dehydrogenases/reductases (SDR) family.</text>
</comment>
<dbReference type="PRINTS" id="PR00081">
    <property type="entry name" value="GDHRDH"/>
</dbReference>
<organism evidence="3 4">
    <name type="scientific">Runella aurantiaca</name>
    <dbReference type="NCBI Taxonomy" id="2282308"/>
    <lineage>
        <taxon>Bacteria</taxon>
        <taxon>Pseudomonadati</taxon>
        <taxon>Bacteroidota</taxon>
        <taxon>Cytophagia</taxon>
        <taxon>Cytophagales</taxon>
        <taxon>Spirosomataceae</taxon>
        <taxon>Runella</taxon>
    </lineage>
</organism>
<dbReference type="AlphaFoldDB" id="A0A369I7P3"/>
<comment type="caution">
    <text evidence="3">The sequence shown here is derived from an EMBL/GenBank/DDBJ whole genome shotgun (WGS) entry which is preliminary data.</text>
</comment>
<dbReference type="CDD" id="cd05233">
    <property type="entry name" value="SDR_c"/>
    <property type="match status" value="1"/>
</dbReference>
<dbReference type="Pfam" id="PF13561">
    <property type="entry name" value="adh_short_C2"/>
    <property type="match status" value="1"/>
</dbReference>
<dbReference type="EMBL" id="QPIW01000008">
    <property type="protein sequence ID" value="RDB05791.1"/>
    <property type="molecule type" value="Genomic_DNA"/>
</dbReference>
<evidence type="ECO:0000313" key="4">
    <source>
        <dbReference type="Proteomes" id="UP000253141"/>
    </source>
</evidence>
<dbReference type="Proteomes" id="UP000253141">
    <property type="component" value="Unassembled WGS sequence"/>
</dbReference>
<protein>
    <submittedName>
        <fullName evidence="3">SDR family NAD(P)-dependent oxidoreductase</fullName>
    </submittedName>
</protein>
<dbReference type="PROSITE" id="PS00061">
    <property type="entry name" value="ADH_SHORT"/>
    <property type="match status" value="1"/>
</dbReference>
<dbReference type="InterPro" id="IPR002347">
    <property type="entry name" value="SDR_fam"/>
</dbReference>
<keyword evidence="4" id="KW-1185">Reference proteome</keyword>
<dbReference type="PANTHER" id="PTHR24321">
    <property type="entry name" value="DEHYDROGENASES, SHORT CHAIN"/>
    <property type="match status" value="1"/>
</dbReference>
<evidence type="ECO:0000256" key="1">
    <source>
        <dbReference type="ARBA" id="ARBA00006484"/>
    </source>
</evidence>
<reference evidence="3 4" key="1">
    <citation type="submission" date="2018-07" db="EMBL/GenBank/DDBJ databases">
        <title>Genome analysis of Runella aurantiaca.</title>
        <authorList>
            <person name="Yang X."/>
        </authorList>
    </citation>
    <scope>NUCLEOTIDE SEQUENCE [LARGE SCALE GENOMIC DNA]</scope>
    <source>
        <strain evidence="3 4">YX9</strain>
    </source>
</reference>
<gene>
    <name evidence="3" type="ORF">DVG78_12460</name>
</gene>
<proteinExistence type="inferred from homology"/>
<dbReference type="InterPro" id="IPR020904">
    <property type="entry name" value="Sc_DH/Rdtase_CS"/>
</dbReference>
<dbReference type="SUPFAM" id="SSF51735">
    <property type="entry name" value="NAD(P)-binding Rossmann-fold domains"/>
    <property type="match status" value="1"/>
</dbReference>
<keyword evidence="2" id="KW-0560">Oxidoreductase</keyword>
<dbReference type="NCBIfam" id="NF005559">
    <property type="entry name" value="PRK07231.1"/>
    <property type="match status" value="1"/>
</dbReference>
<dbReference type="GO" id="GO:0016491">
    <property type="term" value="F:oxidoreductase activity"/>
    <property type="evidence" value="ECO:0007669"/>
    <property type="project" value="UniProtKB-KW"/>
</dbReference>
<dbReference type="PRINTS" id="PR00080">
    <property type="entry name" value="SDRFAMILY"/>
</dbReference>
<dbReference type="FunFam" id="3.40.50.720:FF:000084">
    <property type="entry name" value="Short-chain dehydrogenase reductase"/>
    <property type="match status" value="1"/>
</dbReference>